<organism evidence="1 2">
    <name type="scientific">Hevea brasiliensis</name>
    <name type="common">Para rubber tree</name>
    <name type="synonym">Siphonia brasiliensis</name>
    <dbReference type="NCBI Taxonomy" id="3981"/>
    <lineage>
        <taxon>Eukaryota</taxon>
        <taxon>Viridiplantae</taxon>
        <taxon>Streptophyta</taxon>
        <taxon>Embryophyta</taxon>
        <taxon>Tracheophyta</taxon>
        <taxon>Spermatophyta</taxon>
        <taxon>Magnoliopsida</taxon>
        <taxon>eudicotyledons</taxon>
        <taxon>Gunneridae</taxon>
        <taxon>Pentapetalae</taxon>
        <taxon>rosids</taxon>
        <taxon>fabids</taxon>
        <taxon>Malpighiales</taxon>
        <taxon>Euphorbiaceae</taxon>
        <taxon>Crotonoideae</taxon>
        <taxon>Micrandreae</taxon>
        <taxon>Hevea</taxon>
    </lineage>
</organism>
<dbReference type="CDD" id="cd09272">
    <property type="entry name" value="RNase_HI_RT_Ty1"/>
    <property type="match status" value="1"/>
</dbReference>
<sequence>MKGCNFVGTPTEAGLKLVRDPERKIDSRLYKQIVGSLMYLTATRPDIMYAISLISRKSTFGYAFMFGSGDVSWSLKKQAIVTLSTTEAEFVAAQQLRLSSNLAEKDT</sequence>
<proteinExistence type="predicted"/>
<dbReference type="PANTHER" id="PTHR11439:SF517">
    <property type="entry name" value="CYSTEINE-RICH RLK (RECEPTOR-LIKE PROTEIN KINASE) 8"/>
    <property type="match status" value="1"/>
</dbReference>
<dbReference type="EMBL" id="JAAGAX010000012">
    <property type="protein sequence ID" value="KAF2297178.1"/>
    <property type="molecule type" value="Genomic_DNA"/>
</dbReference>
<keyword evidence="2" id="KW-1185">Reference proteome</keyword>
<accession>A0A6A6LA57</accession>
<evidence type="ECO:0000313" key="1">
    <source>
        <dbReference type="EMBL" id="KAF2297178.1"/>
    </source>
</evidence>
<evidence type="ECO:0000313" key="2">
    <source>
        <dbReference type="Proteomes" id="UP000467840"/>
    </source>
</evidence>
<comment type="caution">
    <text evidence="1">The sequence shown here is derived from an EMBL/GenBank/DDBJ whole genome shotgun (WGS) entry which is preliminary data.</text>
</comment>
<name>A0A6A6LA57_HEVBR</name>
<evidence type="ECO:0008006" key="3">
    <source>
        <dbReference type="Google" id="ProtNLM"/>
    </source>
</evidence>
<dbReference type="PANTHER" id="PTHR11439">
    <property type="entry name" value="GAG-POL-RELATED RETROTRANSPOSON"/>
    <property type="match status" value="1"/>
</dbReference>
<dbReference type="AlphaFoldDB" id="A0A6A6LA57"/>
<gene>
    <name evidence="1" type="ORF">GH714_018879</name>
</gene>
<dbReference type="Proteomes" id="UP000467840">
    <property type="component" value="Chromosome 18"/>
</dbReference>
<protein>
    <recommendedName>
        <fullName evidence="3">Reverse transcriptase Ty1/copia-type domain-containing protein</fullName>
    </recommendedName>
</protein>
<reference evidence="1 2" key="1">
    <citation type="journal article" date="2020" name="Mol. Plant">
        <title>The Chromosome-Based Rubber Tree Genome Provides New Insights into Spurge Genome Evolution and Rubber Biosynthesis.</title>
        <authorList>
            <person name="Liu J."/>
            <person name="Shi C."/>
            <person name="Shi C.C."/>
            <person name="Li W."/>
            <person name="Zhang Q.J."/>
            <person name="Zhang Y."/>
            <person name="Li K."/>
            <person name="Lu H.F."/>
            <person name="Shi C."/>
            <person name="Zhu S.T."/>
            <person name="Xiao Z.Y."/>
            <person name="Nan H."/>
            <person name="Yue Y."/>
            <person name="Zhu X.G."/>
            <person name="Wu Y."/>
            <person name="Hong X.N."/>
            <person name="Fan G.Y."/>
            <person name="Tong Y."/>
            <person name="Zhang D."/>
            <person name="Mao C.L."/>
            <person name="Liu Y.L."/>
            <person name="Hao S.J."/>
            <person name="Liu W.Q."/>
            <person name="Lv M.Q."/>
            <person name="Zhang H.B."/>
            <person name="Liu Y."/>
            <person name="Hu-Tang G.R."/>
            <person name="Wang J.P."/>
            <person name="Wang J.H."/>
            <person name="Sun Y.H."/>
            <person name="Ni S.B."/>
            <person name="Chen W.B."/>
            <person name="Zhang X.C."/>
            <person name="Jiao Y.N."/>
            <person name="Eichler E.E."/>
            <person name="Li G.H."/>
            <person name="Liu X."/>
            <person name="Gao L.Z."/>
        </authorList>
    </citation>
    <scope>NUCLEOTIDE SEQUENCE [LARGE SCALE GENOMIC DNA]</scope>
    <source>
        <strain evidence="2">cv. GT1</strain>
        <tissue evidence="1">Leaf</tissue>
    </source>
</reference>